<proteinExistence type="predicted"/>
<accession>A0AC34Q159</accession>
<name>A0AC34Q159_9BILA</name>
<dbReference type="WBParaSite" id="JU765_v2.g11816.t1">
    <property type="protein sequence ID" value="JU765_v2.g11816.t1"/>
    <property type="gene ID" value="JU765_v2.g11816"/>
</dbReference>
<protein>
    <submittedName>
        <fullName evidence="2">Uncharacterized protein</fullName>
    </submittedName>
</protein>
<evidence type="ECO:0000313" key="1">
    <source>
        <dbReference type="Proteomes" id="UP000887576"/>
    </source>
</evidence>
<sequence length="146" mass="16359">MTSTNNTTENGFWEREKQVCEGSRSFSSIDPDAPGVLNAADYLPQFVARRFGEVVPILADSCRLKVRFHPSQGNLSYKYSVSWFEDGPVHEEIKQLKLKKSNKEKPKIVATKKGKSGKHCCQGDAANLPVLQLVKKKNSQEVSVEF</sequence>
<dbReference type="Proteomes" id="UP000887576">
    <property type="component" value="Unplaced"/>
</dbReference>
<organism evidence="1 2">
    <name type="scientific">Panagrolaimus sp. JU765</name>
    <dbReference type="NCBI Taxonomy" id="591449"/>
    <lineage>
        <taxon>Eukaryota</taxon>
        <taxon>Metazoa</taxon>
        <taxon>Ecdysozoa</taxon>
        <taxon>Nematoda</taxon>
        <taxon>Chromadorea</taxon>
        <taxon>Rhabditida</taxon>
        <taxon>Tylenchina</taxon>
        <taxon>Panagrolaimomorpha</taxon>
        <taxon>Panagrolaimoidea</taxon>
        <taxon>Panagrolaimidae</taxon>
        <taxon>Panagrolaimus</taxon>
    </lineage>
</organism>
<evidence type="ECO:0000313" key="2">
    <source>
        <dbReference type="WBParaSite" id="JU765_v2.g11816.t1"/>
    </source>
</evidence>
<reference evidence="2" key="1">
    <citation type="submission" date="2022-11" db="UniProtKB">
        <authorList>
            <consortium name="WormBaseParasite"/>
        </authorList>
    </citation>
    <scope>IDENTIFICATION</scope>
</reference>